<feature type="region of interest" description="Disordered" evidence="1">
    <location>
        <begin position="1"/>
        <end position="103"/>
    </location>
</feature>
<keyword evidence="3" id="KW-1185">Reference proteome</keyword>
<organism evidence="2 3">
    <name type="scientific">Ophiobolus disseminans</name>
    <dbReference type="NCBI Taxonomy" id="1469910"/>
    <lineage>
        <taxon>Eukaryota</taxon>
        <taxon>Fungi</taxon>
        <taxon>Dikarya</taxon>
        <taxon>Ascomycota</taxon>
        <taxon>Pezizomycotina</taxon>
        <taxon>Dothideomycetes</taxon>
        <taxon>Pleosporomycetidae</taxon>
        <taxon>Pleosporales</taxon>
        <taxon>Pleosporineae</taxon>
        <taxon>Phaeosphaeriaceae</taxon>
        <taxon>Ophiobolus</taxon>
    </lineage>
</organism>
<sequence length="149" mass="16175">MSDVDGDSQMHSSEDEMFPDEALPNNPATPMNASLHTLANASELSPPDSQGGPSQPRDTSTLSSTVNANGKRPLSLAQMAPGTTPGTHLDTDTGYTWTKTEDQPAWEWRSSRARDEENRALDTIVDLNHQIKLKYGDPLDASVPAKSKR</sequence>
<evidence type="ECO:0000313" key="2">
    <source>
        <dbReference type="EMBL" id="KAF2833110.1"/>
    </source>
</evidence>
<gene>
    <name evidence="2" type="ORF">CC86DRAFT_365085</name>
</gene>
<dbReference type="EMBL" id="MU006216">
    <property type="protein sequence ID" value="KAF2833110.1"/>
    <property type="molecule type" value="Genomic_DNA"/>
</dbReference>
<protein>
    <submittedName>
        <fullName evidence="2">Uncharacterized protein</fullName>
    </submittedName>
</protein>
<evidence type="ECO:0000313" key="3">
    <source>
        <dbReference type="Proteomes" id="UP000799424"/>
    </source>
</evidence>
<accession>A0A6A7AIK8</accession>
<name>A0A6A7AIK8_9PLEO</name>
<evidence type="ECO:0000256" key="1">
    <source>
        <dbReference type="SAM" id="MobiDB-lite"/>
    </source>
</evidence>
<feature type="compositionally biased region" description="Polar residues" evidence="1">
    <location>
        <begin position="57"/>
        <end position="68"/>
    </location>
</feature>
<dbReference type="OrthoDB" id="5377039at2759"/>
<reference evidence="2" key="1">
    <citation type="journal article" date="2020" name="Stud. Mycol.">
        <title>101 Dothideomycetes genomes: a test case for predicting lifestyles and emergence of pathogens.</title>
        <authorList>
            <person name="Haridas S."/>
            <person name="Albert R."/>
            <person name="Binder M."/>
            <person name="Bloem J."/>
            <person name="Labutti K."/>
            <person name="Salamov A."/>
            <person name="Andreopoulos B."/>
            <person name="Baker S."/>
            <person name="Barry K."/>
            <person name="Bills G."/>
            <person name="Bluhm B."/>
            <person name="Cannon C."/>
            <person name="Castanera R."/>
            <person name="Culley D."/>
            <person name="Daum C."/>
            <person name="Ezra D."/>
            <person name="Gonzalez J."/>
            <person name="Henrissat B."/>
            <person name="Kuo A."/>
            <person name="Liang C."/>
            <person name="Lipzen A."/>
            <person name="Lutzoni F."/>
            <person name="Magnuson J."/>
            <person name="Mondo S."/>
            <person name="Nolan M."/>
            <person name="Ohm R."/>
            <person name="Pangilinan J."/>
            <person name="Park H.-J."/>
            <person name="Ramirez L."/>
            <person name="Alfaro M."/>
            <person name="Sun H."/>
            <person name="Tritt A."/>
            <person name="Yoshinaga Y."/>
            <person name="Zwiers L.-H."/>
            <person name="Turgeon B."/>
            <person name="Goodwin S."/>
            <person name="Spatafora J."/>
            <person name="Crous P."/>
            <person name="Grigoriev I."/>
        </authorList>
    </citation>
    <scope>NUCLEOTIDE SEQUENCE</scope>
    <source>
        <strain evidence="2">CBS 113818</strain>
    </source>
</reference>
<dbReference type="AlphaFoldDB" id="A0A6A7AIK8"/>
<feature type="compositionally biased region" description="Polar residues" evidence="1">
    <location>
        <begin position="26"/>
        <end position="43"/>
    </location>
</feature>
<proteinExistence type="predicted"/>
<dbReference type="Proteomes" id="UP000799424">
    <property type="component" value="Unassembled WGS sequence"/>
</dbReference>
<feature type="compositionally biased region" description="Low complexity" evidence="1">
    <location>
        <begin position="45"/>
        <end position="56"/>
    </location>
</feature>